<comment type="caution">
    <text evidence="2">The sequence shown here is derived from an EMBL/GenBank/DDBJ whole genome shotgun (WGS) entry which is preliminary data.</text>
</comment>
<feature type="signal peptide" evidence="1">
    <location>
        <begin position="1"/>
        <end position="25"/>
    </location>
</feature>
<name>A0A6N9T3E4_9HYPH</name>
<protein>
    <recommendedName>
        <fullName evidence="4">Transglutaminase-like cysteine proteinase</fullName>
    </recommendedName>
</protein>
<feature type="chain" id="PRO_5026940784" description="Transglutaminase-like cysteine proteinase" evidence="1">
    <location>
        <begin position="26"/>
        <end position="196"/>
    </location>
</feature>
<dbReference type="InterPro" id="IPR010319">
    <property type="entry name" value="Transglutaminase-like_Cys_pept"/>
</dbReference>
<dbReference type="Pfam" id="PF06035">
    <property type="entry name" value="Peptidase_C93"/>
    <property type="match status" value="1"/>
</dbReference>
<evidence type="ECO:0000256" key="1">
    <source>
        <dbReference type="SAM" id="SignalP"/>
    </source>
</evidence>
<evidence type="ECO:0008006" key="4">
    <source>
        <dbReference type="Google" id="ProtNLM"/>
    </source>
</evidence>
<gene>
    <name evidence="2" type="ORF">GTK09_07940</name>
</gene>
<reference evidence="2 3" key="1">
    <citation type="submission" date="2020-01" db="EMBL/GenBank/DDBJ databases">
        <title>Jiella pacifica sp. nov.</title>
        <authorList>
            <person name="Xue Z."/>
            <person name="Zhu S."/>
            <person name="Chen J."/>
            <person name="Yang J."/>
        </authorList>
    </citation>
    <scope>NUCLEOTIDE SEQUENCE [LARGE SCALE GENOMIC DNA]</scope>
    <source>
        <strain evidence="2 3">40Bstr34</strain>
    </source>
</reference>
<organism evidence="2 3">
    <name type="scientific">Jiella pacifica</name>
    <dbReference type="NCBI Taxonomy" id="2696469"/>
    <lineage>
        <taxon>Bacteria</taxon>
        <taxon>Pseudomonadati</taxon>
        <taxon>Pseudomonadota</taxon>
        <taxon>Alphaproteobacteria</taxon>
        <taxon>Hyphomicrobiales</taxon>
        <taxon>Aurantimonadaceae</taxon>
        <taxon>Jiella</taxon>
    </lineage>
</organism>
<dbReference type="PANTHER" id="PTHR39327:SF1">
    <property type="entry name" value="BLR5470 PROTEIN"/>
    <property type="match status" value="1"/>
</dbReference>
<evidence type="ECO:0000313" key="2">
    <source>
        <dbReference type="EMBL" id="NDW04359.1"/>
    </source>
</evidence>
<dbReference type="PANTHER" id="PTHR39327">
    <property type="match status" value="1"/>
</dbReference>
<accession>A0A6N9T3E4</accession>
<sequence>MPTLTSLAKLCAVALLCSTTSQAHAGGIGGLGRSLDRIDAVKRISMQRPTLAPFSYVLFCQQNPGDCRGGATDVITMTPSTRQTLAAINRHVNRSIEPRHDRTDVWSADSASGDCEDYALTKRRALIRAGLPASALFMAVARTRAGEGHAVLVARTTAGDLVLDNRSNVLREWYRTDLSWLKIASGENPRLWYAAR</sequence>
<keyword evidence="3" id="KW-1185">Reference proteome</keyword>
<dbReference type="RefSeq" id="WP_163462540.1">
    <property type="nucleotide sequence ID" value="NZ_JAAAMG010000005.1"/>
</dbReference>
<evidence type="ECO:0000313" key="3">
    <source>
        <dbReference type="Proteomes" id="UP000469011"/>
    </source>
</evidence>
<dbReference type="Gene3D" id="3.10.620.30">
    <property type="match status" value="1"/>
</dbReference>
<dbReference type="Proteomes" id="UP000469011">
    <property type="component" value="Unassembled WGS sequence"/>
</dbReference>
<keyword evidence="1" id="KW-0732">Signal</keyword>
<dbReference type="EMBL" id="JAAAMG010000005">
    <property type="protein sequence ID" value="NDW04359.1"/>
    <property type="molecule type" value="Genomic_DNA"/>
</dbReference>
<proteinExistence type="predicted"/>
<dbReference type="AlphaFoldDB" id="A0A6N9T3E4"/>